<evidence type="ECO:0000313" key="2">
    <source>
        <dbReference type="EMBL" id="SHG98832.1"/>
    </source>
</evidence>
<dbReference type="EMBL" id="LT670817">
    <property type="protein sequence ID" value="SHG98832.1"/>
    <property type="molecule type" value="Genomic_DNA"/>
</dbReference>
<keyword evidence="1" id="KW-0812">Transmembrane</keyword>
<keyword evidence="1" id="KW-1133">Transmembrane helix</keyword>
<accession>A0A1M5PAR9</accession>
<name>A0A1M5PAR9_9BRAD</name>
<reference evidence="2 3" key="1">
    <citation type="submission" date="2016-11" db="EMBL/GenBank/DDBJ databases">
        <authorList>
            <person name="Jaros S."/>
            <person name="Januszkiewicz K."/>
            <person name="Wedrychowicz H."/>
        </authorList>
    </citation>
    <scope>NUCLEOTIDE SEQUENCE [LARGE SCALE GENOMIC DNA]</scope>
    <source>
        <strain evidence="2 3">GAS138</strain>
    </source>
</reference>
<sequence>MGVASQRIARNHRGRAAVLTVLEELPAICSAIVAVGSMIMLGIMLCKDWPQ</sequence>
<evidence type="ECO:0000313" key="3">
    <source>
        <dbReference type="Proteomes" id="UP000189796"/>
    </source>
</evidence>
<feature type="transmembrane region" description="Helical" evidence="1">
    <location>
        <begin position="25"/>
        <end position="46"/>
    </location>
</feature>
<keyword evidence="1" id="KW-0472">Membrane</keyword>
<dbReference type="AlphaFoldDB" id="A0A1M5PAR9"/>
<dbReference type="Proteomes" id="UP000189796">
    <property type="component" value="Chromosome I"/>
</dbReference>
<protein>
    <submittedName>
        <fullName evidence="2">Uncharacterized protein</fullName>
    </submittedName>
</protein>
<gene>
    <name evidence="2" type="ORF">SAMN05443248_3289</name>
</gene>
<organism evidence="2 3">
    <name type="scientific">Bradyrhizobium erythrophlei</name>
    <dbReference type="NCBI Taxonomy" id="1437360"/>
    <lineage>
        <taxon>Bacteria</taxon>
        <taxon>Pseudomonadati</taxon>
        <taxon>Pseudomonadota</taxon>
        <taxon>Alphaproteobacteria</taxon>
        <taxon>Hyphomicrobiales</taxon>
        <taxon>Nitrobacteraceae</taxon>
        <taxon>Bradyrhizobium</taxon>
    </lineage>
</organism>
<proteinExistence type="predicted"/>
<evidence type="ECO:0000256" key="1">
    <source>
        <dbReference type="SAM" id="Phobius"/>
    </source>
</evidence>